<evidence type="ECO:0008006" key="3">
    <source>
        <dbReference type="Google" id="ProtNLM"/>
    </source>
</evidence>
<feature type="non-terminal residue" evidence="2">
    <location>
        <position position="219"/>
    </location>
</feature>
<accession>X0T7X3</accession>
<keyword evidence="1" id="KW-0378">Hydrolase</keyword>
<dbReference type="AlphaFoldDB" id="X0T7X3"/>
<dbReference type="PIRSF" id="PIRSF016557">
    <property type="entry name" value="Caps_synth_CpsB"/>
    <property type="match status" value="1"/>
</dbReference>
<dbReference type="SUPFAM" id="SSF89550">
    <property type="entry name" value="PHP domain-like"/>
    <property type="match status" value="1"/>
</dbReference>
<proteinExistence type="predicted"/>
<dbReference type="InterPro" id="IPR016195">
    <property type="entry name" value="Pol/histidinol_Pase-like"/>
</dbReference>
<sequence>MIDLHCHILPSIDDGAADLTVSKAMARAFVADGVTTVACTPHILPGLYHNTGQQIRAATRNLQRELDEEGIALKLITGADNHIVHGFVEGLRSGHLLPLADSRYVLVEPPHHVMPPRFEDLFFGLLVAEYVPILTHPERLTWIAHNYSKVQRLVEAGVWMQITAGSLSGRFGRTARYWAERMLDDGVVHLLASDAHDTERRPPDLGRGLDLTARRIGMD</sequence>
<gene>
    <name evidence="2" type="ORF">S01H1_31327</name>
</gene>
<dbReference type="PANTHER" id="PTHR39181">
    <property type="entry name" value="TYROSINE-PROTEIN PHOSPHATASE YWQE"/>
    <property type="match status" value="1"/>
</dbReference>
<dbReference type="GO" id="GO:0004725">
    <property type="term" value="F:protein tyrosine phosphatase activity"/>
    <property type="evidence" value="ECO:0007669"/>
    <property type="project" value="InterPro"/>
</dbReference>
<dbReference type="EMBL" id="BARS01019319">
    <property type="protein sequence ID" value="GAF89573.1"/>
    <property type="molecule type" value="Genomic_DNA"/>
</dbReference>
<evidence type="ECO:0000256" key="1">
    <source>
        <dbReference type="ARBA" id="ARBA00022801"/>
    </source>
</evidence>
<dbReference type="InterPro" id="IPR016667">
    <property type="entry name" value="Caps_polysacc_synth_CpsB/CapC"/>
</dbReference>
<dbReference type="Pfam" id="PF19567">
    <property type="entry name" value="CpsB_CapC"/>
    <property type="match status" value="1"/>
</dbReference>
<evidence type="ECO:0000313" key="2">
    <source>
        <dbReference type="EMBL" id="GAF89573.1"/>
    </source>
</evidence>
<name>X0T7X3_9ZZZZ</name>
<organism evidence="2">
    <name type="scientific">marine sediment metagenome</name>
    <dbReference type="NCBI Taxonomy" id="412755"/>
    <lineage>
        <taxon>unclassified sequences</taxon>
        <taxon>metagenomes</taxon>
        <taxon>ecological metagenomes</taxon>
    </lineage>
</organism>
<protein>
    <recommendedName>
        <fullName evidence="3">Protein-tyrosine-phosphatase</fullName>
    </recommendedName>
</protein>
<dbReference type="PANTHER" id="PTHR39181:SF1">
    <property type="entry name" value="TYROSINE-PROTEIN PHOSPHATASE YWQE"/>
    <property type="match status" value="1"/>
</dbReference>
<comment type="caution">
    <text evidence="2">The sequence shown here is derived from an EMBL/GenBank/DDBJ whole genome shotgun (WGS) entry which is preliminary data.</text>
</comment>
<dbReference type="GO" id="GO:0030145">
    <property type="term" value="F:manganese ion binding"/>
    <property type="evidence" value="ECO:0007669"/>
    <property type="project" value="InterPro"/>
</dbReference>
<reference evidence="2" key="1">
    <citation type="journal article" date="2014" name="Front. Microbiol.">
        <title>High frequency of phylogenetically diverse reductive dehalogenase-homologous genes in deep subseafloor sedimentary metagenomes.</title>
        <authorList>
            <person name="Kawai M."/>
            <person name="Futagami T."/>
            <person name="Toyoda A."/>
            <person name="Takaki Y."/>
            <person name="Nishi S."/>
            <person name="Hori S."/>
            <person name="Arai W."/>
            <person name="Tsubouchi T."/>
            <person name="Morono Y."/>
            <person name="Uchiyama I."/>
            <person name="Ito T."/>
            <person name="Fujiyama A."/>
            <person name="Inagaki F."/>
            <person name="Takami H."/>
        </authorList>
    </citation>
    <scope>NUCLEOTIDE SEQUENCE</scope>
    <source>
        <strain evidence="2">Expedition CK06-06</strain>
    </source>
</reference>
<dbReference type="Gene3D" id="3.20.20.140">
    <property type="entry name" value="Metal-dependent hydrolases"/>
    <property type="match status" value="1"/>
</dbReference>